<protein>
    <recommendedName>
        <fullName evidence="2">TEA domain-containing protein</fullName>
    </recommendedName>
</protein>
<accession>A0AAD6YS26</accession>
<evidence type="ECO:0000256" key="1">
    <source>
        <dbReference type="ARBA" id="ARBA00008421"/>
    </source>
</evidence>
<dbReference type="AlphaFoldDB" id="A0AAD6YS26"/>
<feature type="non-terminal residue" evidence="3">
    <location>
        <position position="1"/>
    </location>
</feature>
<gene>
    <name evidence="3" type="ORF">GGX14DRAFT_348199</name>
</gene>
<organism evidence="3 4">
    <name type="scientific">Mycena pura</name>
    <dbReference type="NCBI Taxonomy" id="153505"/>
    <lineage>
        <taxon>Eukaryota</taxon>
        <taxon>Fungi</taxon>
        <taxon>Dikarya</taxon>
        <taxon>Basidiomycota</taxon>
        <taxon>Agaricomycotina</taxon>
        <taxon>Agaricomycetes</taxon>
        <taxon>Agaricomycetidae</taxon>
        <taxon>Agaricales</taxon>
        <taxon>Marasmiineae</taxon>
        <taxon>Mycenaceae</taxon>
        <taxon>Mycena</taxon>
    </lineage>
</organism>
<comment type="caution">
    <text evidence="3">The sequence shown here is derived from an EMBL/GenBank/DDBJ whole genome shotgun (WGS) entry which is preliminary data.</text>
</comment>
<sequence length="79" mass="9069">GLSAYALIHGERERSRGLKKVLNRNKFISRFILDATNQVRTSKQVSSRLQQLRGTTQDERGKRFLKLYGDDTSSIQSWG</sequence>
<dbReference type="InterPro" id="IPR038096">
    <property type="entry name" value="TEA/ATTS_sf"/>
</dbReference>
<keyword evidence="4" id="KW-1185">Reference proteome</keyword>
<dbReference type="GO" id="GO:0003700">
    <property type="term" value="F:DNA-binding transcription factor activity"/>
    <property type="evidence" value="ECO:0007669"/>
    <property type="project" value="InterPro"/>
</dbReference>
<proteinExistence type="inferred from homology"/>
<evidence type="ECO:0000313" key="3">
    <source>
        <dbReference type="EMBL" id="KAJ7227360.1"/>
    </source>
</evidence>
<comment type="similarity">
    <text evidence="1">Belongs to the TEC1 family.</text>
</comment>
<reference evidence="3" key="1">
    <citation type="submission" date="2023-03" db="EMBL/GenBank/DDBJ databases">
        <title>Massive genome expansion in bonnet fungi (Mycena s.s.) driven by repeated elements and novel gene families across ecological guilds.</title>
        <authorList>
            <consortium name="Lawrence Berkeley National Laboratory"/>
            <person name="Harder C.B."/>
            <person name="Miyauchi S."/>
            <person name="Viragh M."/>
            <person name="Kuo A."/>
            <person name="Thoen E."/>
            <person name="Andreopoulos B."/>
            <person name="Lu D."/>
            <person name="Skrede I."/>
            <person name="Drula E."/>
            <person name="Henrissat B."/>
            <person name="Morin E."/>
            <person name="Kohler A."/>
            <person name="Barry K."/>
            <person name="LaButti K."/>
            <person name="Morin E."/>
            <person name="Salamov A."/>
            <person name="Lipzen A."/>
            <person name="Mereny Z."/>
            <person name="Hegedus B."/>
            <person name="Baldrian P."/>
            <person name="Stursova M."/>
            <person name="Weitz H."/>
            <person name="Taylor A."/>
            <person name="Grigoriev I.V."/>
            <person name="Nagy L.G."/>
            <person name="Martin F."/>
            <person name="Kauserud H."/>
        </authorList>
    </citation>
    <scope>NUCLEOTIDE SEQUENCE</scope>
    <source>
        <strain evidence="3">9144</strain>
    </source>
</reference>
<dbReference type="Pfam" id="PF01285">
    <property type="entry name" value="TEA"/>
    <property type="match status" value="1"/>
</dbReference>
<evidence type="ECO:0000313" key="4">
    <source>
        <dbReference type="Proteomes" id="UP001219525"/>
    </source>
</evidence>
<dbReference type="InterPro" id="IPR000818">
    <property type="entry name" value="TEA/ATTS_dom"/>
</dbReference>
<evidence type="ECO:0000259" key="2">
    <source>
        <dbReference type="Pfam" id="PF01285"/>
    </source>
</evidence>
<feature type="domain" description="TEA" evidence="2">
    <location>
        <begin position="9"/>
        <end position="54"/>
    </location>
</feature>
<dbReference type="EMBL" id="JARJCW010000003">
    <property type="protein sequence ID" value="KAJ7227360.1"/>
    <property type="molecule type" value="Genomic_DNA"/>
</dbReference>
<dbReference type="Gene3D" id="6.10.20.40">
    <property type="entry name" value="TEA/ATTS domain"/>
    <property type="match status" value="1"/>
</dbReference>
<dbReference type="Proteomes" id="UP001219525">
    <property type="component" value="Unassembled WGS sequence"/>
</dbReference>
<name>A0AAD6YS26_9AGAR</name>